<evidence type="ECO:0000313" key="2">
    <source>
        <dbReference type="Proteomes" id="UP000291591"/>
    </source>
</evidence>
<dbReference type="InterPro" id="IPR023393">
    <property type="entry name" value="START-like_dom_sf"/>
</dbReference>
<reference evidence="1 2" key="1">
    <citation type="submission" date="2019-02" db="EMBL/GenBank/DDBJ databases">
        <title>Sequencing the genomes of 1000 actinobacteria strains.</title>
        <authorList>
            <person name="Klenk H.-P."/>
        </authorList>
    </citation>
    <scope>NUCLEOTIDE SEQUENCE [LARGE SCALE GENOMIC DNA]</scope>
    <source>
        <strain evidence="1 2">DSM 45779</strain>
    </source>
</reference>
<evidence type="ECO:0000313" key="1">
    <source>
        <dbReference type="EMBL" id="RZT84601.1"/>
    </source>
</evidence>
<sequence>MIAVERSFAVATQLPTVVGYLTDWGNSREWDPGTVTCTKISDGPVGLGTEWRNALRLLHRTVIVDFRLEHLDDDRLVFSGRNRGATSTDTITCTPRDGGGTSIHYDSVVHLHRLARLASPLLRREFERIGDELIGQMTAALERQV</sequence>
<comment type="caution">
    <text evidence="1">The sequence shown here is derived from an EMBL/GenBank/DDBJ whole genome shotgun (WGS) entry which is preliminary data.</text>
</comment>
<organism evidence="1 2">
    <name type="scientific">Pseudonocardia sediminis</name>
    <dbReference type="NCBI Taxonomy" id="1397368"/>
    <lineage>
        <taxon>Bacteria</taxon>
        <taxon>Bacillati</taxon>
        <taxon>Actinomycetota</taxon>
        <taxon>Actinomycetes</taxon>
        <taxon>Pseudonocardiales</taxon>
        <taxon>Pseudonocardiaceae</taxon>
        <taxon>Pseudonocardia</taxon>
    </lineage>
</organism>
<keyword evidence="2" id="KW-1185">Reference proteome</keyword>
<dbReference type="Gene3D" id="3.30.530.20">
    <property type="match status" value="1"/>
</dbReference>
<dbReference type="AlphaFoldDB" id="A0A4Q7UUU7"/>
<gene>
    <name evidence="1" type="ORF">EV383_1448</name>
</gene>
<dbReference type="Proteomes" id="UP000291591">
    <property type="component" value="Unassembled WGS sequence"/>
</dbReference>
<name>A0A4Q7UUU7_PSEST</name>
<dbReference type="InterPro" id="IPR019587">
    <property type="entry name" value="Polyketide_cyclase/dehydratase"/>
</dbReference>
<accession>A0A4Q7UUU7</accession>
<dbReference type="OrthoDB" id="3371087at2"/>
<dbReference type="SUPFAM" id="SSF55961">
    <property type="entry name" value="Bet v1-like"/>
    <property type="match status" value="1"/>
</dbReference>
<dbReference type="RefSeq" id="WP_130289182.1">
    <property type="nucleotide sequence ID" value="NZ_SHKL01000001.1"/>
</dbReference>
<dbReference type="EMBL" id="SHKL01000001">
    <property type="protein sequence ID" value="RZT84601.1"/>
    <property type="molecule type" value="Genomic_DNA"/>
</dbReference>
<dbReference type="Pfam" id="PF10604">
    <property type="entry name" value="Polyketide_cyc2"/>
    <property type="match status" value="1"/>
</dbReference>
<proteinExistence type="predicted"/>
<protein>
    <submittedName>
        <fullName evidence="1">Polyketide cyclase/dehydrase/lipid transport protein</fullName>
    </submittedName>
</protein>